<dbReference type="InterPro" id="IPR004046">
    <property type="entry name" value="GST_C"/>
</dbReference>
<evidence type="ECO:0000259" key="1">
    <source>
        <dbReference type="PROSITE" id="PS50405"/>
    </source>
</evidence>
<dbReference type="GO" id="GO:0006749">
    <property type="term" value="P:glutathione metabolic process"/>
    <property type="evidence" value="ECO:0007669"/>
    <property type="project" value="TreeGrafter"/>
</dbReference>
<dbReference type="InterPro" id="IPR036282">
    <property type="entry name" value="Glutathione-S-Trfase_C_sf"/>
</dbReference>
<gene>
    <name evidence="2" type="ORF">LL252_18270</name>
</gene>
<dbReference type="PANTHER" id="PTHR11571:SF263">
    <property type="entry name" value="GLUTATHIONE S-TRANSFERASE"/>
    <property type="match status" value="1"/>
</dbReference>
<accession>A0A9Q3YP44</accession>
<dbReference type="Pfam" id="PF14497">
    <property type="entry name" value="GST_C_3"/>
    <property type="match status" value="1"/>
</dbReference>
<dbReference type="InterPro" id="IPR010987">
    <property type="entry name" value="Glutathione-S-Trfase_C-like"/>
</dbReference>
<dbReference type="AlphaFoldDB" id="A0A9Q3YP44"/>
<protein>
    <submittedName>
        <fullName evidence="2">Glutathione S-transferase</fullName>
    </submittedName>
</protein>
<feature type="domain" description="GST C-terminal" evidence="1">
    <location>
        <begin position="96"/>
        <end position="228"/>
    </location>
</feature>
<dbReference type="Gene3D" id="3.40.30.10">
    <property type="entry name" value="Glutaredoxin"/>
    <property type="match status" value="1"/>
</dbReference>
<dbReference type="PROSITE" id="PS50405">
    <property type="entry name" value="GST_CTER"/>
    <property type="match status" value="1"/>
</dbReference>
<dbReference type="CDD" id="cd03192">
    <property type="entry name" value="GST_C_Sigma_like"/>
    <property type="match status" value="1"/>
</dbReference>
<proteinExistence type="predicted"/>
<name>A0A9Q3YP44_9GAMM</name>
<comment type="caution">
    <text evidence="2">The sequence shown here is derived from an EMBL/GenBank/DDBJ whole genome shotgun (WGS) entry which is preliminary data.</text>
</comment>
<evidence type="ECO:0000313" key="3">
    <source>
        <dbReference type="Proteomes" id="UP001108027"/>
    </source>
</evidence>
<evidence type="ECO:0000313" key="2">
    <source>
        <dbReference type="EMBL" id="MCC4310514.1"/>
    </source>
</evidence>
<dbReference type="PANTHER" id="PTHR11571">
    <property type="entry name" value="GLUTATHIONE S-TRANSFERASE"/>
    <property type="match status" value="1"/>
</dbReference>
<sequence length="244" mass="28299">MRYELFYWPGIQGRGEYVRLALEDAGAEYLDVGRGSPDQDQGVPALEMYLSGDATPRPPFAPPFLKAGDRVISHVANILRFLAPRLGLIDEDEDQRDWAHGLQLTLTDFVAEIHDVHHPLSSTLYYEDQRDEAGRRAELFRRHRLPRFLEYFEQVLEQNPRGAEHLVGERHSYVDLSLFQTVTGLRYAFPRAMRQLEPDLPKIDALVARVGERDRIRAYLNSERRQPFNEEGIFRHYPELDGEP</sequence>
<dbReference type="Proteomes" id="UP001108027">
    <property type="component" value="Unassembled WGS sequence"/>
</dbReference>
<dbReference type="InterPro" id="IPR036249">
    <property type="entry name" value="Thioredoxin-like_sf"/>
</dbReference>
<dbReference type="FunFam" id="1.20.1050.10:FF:000051">
    <property type="entry name" value="Glutathione S-transferase"/>
    <property type="match status" value="1"/>
</dbReference>
<dbReference type="RefSeq" id="WP_228235215.1">
    <property type="nucleotide sequence ID" value="NZ_JAJGNA010000042.1"/>
</dbReference>
<dbReference type="Gene3D" id="1.20.1050.10">
    <property type="match status" value="1"/>
</dbReference>
<dbReference type="EMBL" id="JAJGNA010000042">
    <property type="protein sequence ID" value="MCC4310514.1"/>
    <property type="molecule type" value="Genomic_DNA"/>
</dbReference>
<reference evidence="2" key="1">
    <citation type="submission" date="2021-10" db="EMBL/GenBank/DDBJ databases">
        <title>The diversity and Nitrogen Metabolism of Culturable Nitrate-Utilizing Bacteria Within the Oxygen Minimum Zone of the Changjiang (Yangtze River)Estuary.</title>
        <authorList>
            <person name="Zhang D."/>
            <person name="Zheng J."/>
            <person name="Liu S."/>
            <person name="He W."/>
        </authorList>
    </citation>
    <scope>NUCLEOTIDE SEQUENCE</scope>
    <source>
        <strain evidence="2">FXH-223</strain>
    </source>
</reference>
<organism evidence="2 3">
    <name type="scientific">Alloalcanivorax marinus</name>
    <dbReference type="NCBI Taxonomy" id="1177169"/>
    <lineage>
        <taxon>Bacteria</taxon>
        <taxon>Pseudomonadati</taxon>
        <taxon>Pseudomonadota</taxon>
        <taxon>Gammaproteobacteria</taxon>
        <taxon>Oceanospirillales</taxon>
        <taxon>Alcanivoracaceae</taxon>
        <taxon>Alloalcanivorax</taxon>
    </lineage>
</organism>
<dbReference type="SUPFAM" id="SSF52833">
    <property type="entry name" value="Thioredoxin-like"/>
    <property type="match status" value="1"/>
</dbReference>
<dbReference type="GO" id="GO:0004364">
    <property type="term" value="F:glutathione transferase activity"/>
    <property type="evidence" value="ECO:0007669"/>
    <property type="project" value="TreeGrafter"/>
</dbReference>
<dbReference type="InterPro" id="IPR050213">
    <property type="entry name" value="GST_superfamily"/>
</dbReference>
<dbReference type="SUPFAM" id="SSF47616">
    <property type="entry name" value="GST C-terminal domain-like"/>
    <property type="match status" value="1"/>
</dbReference>
<keyword evidence="3" id="KW-1185">Reference proteome</keyword>